<feature type="transmembrane region" description="Helical" evidence="1">
    <location>
        <begin position="23"/>
        <end position="45"/>
    </location>
</feature>
<feature type="non-terminal residue" evidence="2">
    <location>
        <position position="134"/>
    </location>
</feature>
<dbReference type="Proteomes" id="UP000649617">
    <property type="component" value="Unassembled WGS sequence"/>
</dbReference>
<name>A0A812Q6Z5_SYMPI</name>
<comment type="caution">
    <text evidence="2">The sequence shown here is derived from an EMBL/GenBank/DDBJ whole genome shotgun (WGS) entry which is preliminary data.</text>
</comment>
<keyword evidence="1" id="KW-0472">Membrane</keyword>
<accession>A0A812Q6Z5</accession>
<organism evidence="2 3">
    <name type="scientific">Symbiodinium pilosum</name>
    <name type="common">Dinoflagellate</name>
    <dbReference type="NCBI Taxonomy" id="2952"/>
    <lineage>
        <taxon>Eukaryota</taxon>
        <taxon>Sar</taxon>
        <taxon>Alveolata</taxon>
        <taxon>Dinophyceae</taxon>
        <taxon>Suessiales</taxon>
        <taxon>Symbiodiniaceae</taxon>
        <taxon>Symbiodinium</taxon>
    </lineage>
</organism>
<dbReference type="EMBL" id="CAJNIZ010015836">
    <property type="protein sequence ID" value="CAE7378339.1"/>
    <property type="molecule type" value="Genomic_DNA"/>
</dbReference>
<feature type="transmembrane region" description="Helical" evidence="1">
    <location>
        <begin position="98"/>
        <end position="116"/>
    </location>
</feature>
<keyword evidence="1" id="KW-1133">Transmembrane helix</keyword>
<keyword evidence="3" id="KW-1185">Reference proteome</keyword>
<sequence length="134" mass="14379">ELRANFNLQKERLDDDAVVEDKVLFALLVFSIAALVLRTVVMGISNWQVAFDPPGENHATAPRRELFVPALGNVAVKIAGAASHGLLAIRWLLAGEPANLPLIACFLLVASNTQLLTSTSLISHMKAILISVAL</sequence>
<evidence type="ECO:0000313" key="3">
    <source>
        <dbReference type="Proteomes" id="UP000649617"/>
    </source>
</evidence>
<protein>
    <submittedName>
        <fullName evidence="2">Uncharacterized protein</fullName>
    </submittedName>
</protein>
<reference evidence="2" key="1">
    <citation type="submission" date="2021-02" db="EMBL/GenBank/DDBJ databases">
        <authorList>
            <person name="Dougan E. K."/>
            <person name="Rhodes N."/>
            <person name="Thang M."/>
            <person name="Chan C."/>
        </authorList>
    </citation>
    <scope>NUCLEOTIDE SEQUENCE</scope>
</reference>
<evidence type="ECO:0000256" key="1">
    <source>
        <dbReference type="SAM" id="Phobius"/>
    </source>
</evidence>
<proteinExistence type="predicted"/>
<gene>
    <name evidence="2" type="ORF">SPIL2461_LOCUS9202</name>
</gene>
<dbReference type="AlphaFoldDB" id="A0A812Q6Z5"/>
<evidence type="ECO:0000313" key="2">
    <source>
        <dbReference type="EMBL" id="CAE7378339.1"/>
    </source>
</evidence>
<keyword evidence="1" id="KW-0812">Transmembrane</keyword>
<feature type="non-terminal residue" evidence="2">
    <location>
        <position position="1"/>
    </location>
</feature>
<dbReference type="OrthoDB" id="10644121at2759"/>